<dbReference type="AlphaFoldDB" id="A0A1M5WJW7"/>
<dbReference type="RefSeq" id="WP_072831588.1">
    <property type="nucleotide sequence ID" value="NZ_FQXP01000006.1"/>
</dbReference>
<dbReference type="GO" id="GO:0016805">
    <property type="term" value="F:dipeptidase activity"/>
    <property type="evidence" value="ECO:0007669"/>
    <property type="project" value="TreeGrafter"/>
</dbReference>
<dbReference type="PANTHER" id="PTHR30575:SF0">
    <property type="entry name" value="XAA-ARG DIPEPTIDASE"/>
    <property type="match status" value="1"/>
</dbReference>
<evidence type="ECO:0000313" key="2">
    <source>
        <dbReference type="Proteomes" id="UP000184526"/>
    </source>
</evidence>
<dbReference type="InterPro" id="IPR052030">
    <property type="entry name" value="Peptidase_M20/M20A_hydrolases"/>
</dbReference>
<protein>
    <submittedName>
        <fullName evidence="1">Metal-dependent amidase/aminoacylase/carboxypeptidase</fullName>
    </submittedName>
</protein>
<proteinExistence type="predicted"/>
<reference evidence="1 2" key="1">
    <citation type="submission" date="2016-11" db="EMBL/GenBank/DDBJ databases">
        <authorList>
            <person name="Jaros S."/>
            <person name="Januszkiewicz K."/>
            <person name="Wedrychowicz H."/>
        </authorList>
    </citation>
    <scope>NUCLEOTIDE SEQUENCE [LARGE SCALE GENOMIC DNA]</scope>
    <source>
        <strain evidence="1 2">DSM 3089</strain>
    </source>
</reference>
<keyword evidence="2" id="KW-1185">Reference proteome</keyword>
<organism evidence="1 2">
    <name type="scientific">Clostridium collagenovorans DSM 3089</name>
    <dbReference type="NCBI Taxonomy" id="1121306"/>
    <lineage>
        <taxon>Bacteria</taxon>
        <taxon>Bacillati</taxon>
        <taxon>Bacillota</taxon>
        <taxon>Clostridia</taxon>
        <taxon>Eubacteriales</taxon>
        <taxon>Clostridiaceae</taxon>
        <taxon>Clostridium</taxon>
    </lineage>
</organism>
<sequence>MRQQIISYISTIKDELIDLNKYLYDSCEEAFSEQNSSKYICELLRKHKFEVTDNFLDMKTSFYGIYGSGHPKVCYVCKYNGYPEGHIYGNNLSTSMSVGAALALSSVISLIGGSVTIIGCPGDHLNGSELAMVKENIFEDMDVIMCPHSYIDTVESGDSKAAIPLKINYSCDYNSNALNNSLNPALDACLLTFNTLSILIKSSCSKCMIDNISIEAIHCLTDGKQKAEAKFSIKSCCAKYSEDLENKIRNFVNSSSSILGVQGSIELCGMPTENLLSNSTLSRLFTHNLKECGIINIDKAKENTLGLGIGTISHTTPCIYPSIGITKNKDIKFPSPEFGDETLSEYSIDAMITAINALAITGVDVIEKNDLLKEMNLELHKNIK</sequence>
<dbReference type="GO" id="GO:0005737">
    <property type="term" value="C:cytoplasm"/>
    <property type="evidence" value="ECO:0007669"/>
    <property type="project" value="TreeGrafter"/>
</dbReference>
<gene>
    <name evidence="1" type="ORF">SAMN02745196_01688</name>
</gene>
<keyword evidence="1" id="KW-0645">Protease</keyword>
<dbReference type="OrthoDB" id="9781032at2"/>
<dbReference type="SUPFAM" id="SSF53187">
    <property type="entry name" value="Zn-dependent exopeptidases"/>
    <property type="match status" value="1"/>
</dbReference>
<keyword evidence="1" id="KW-0378">Hydrolase</keyword>
<dbReference type="STRING" id="1121306.SAMN02745196_01688"/>
<accession>A0A1M5WJW7</accession>
<dbReference type="Gene3D" id="3.40.630.10">
    <property type="entry name" value="Zn peptidases"/>
    <property type="match status" value="1"/>
</dbReference>
<dbReference type="EMBL" id="FQXP01000006">
    <property type="protein sequence ID" value="SHH87718.1"/>
    <property type="molecule type" value="Genomic_DNA"/>
</dbReference>
<keyword evidence="1" id="KW-0121">Carboxypeptidase</keyword>
<evidence type="ECO:0000313" key="1">
    <source>
        <dbReference type="EMBL" id="SHH87718.1"/>
    </source>
</evidence>
<dbReference type="PANTHER" id="PTHR30575">
    <property type="entry name" value="PEPTIDASE M20"/>
    <property type="match status" value="1"/>
</dbReference>
<dbReference type="GO" id="GO:0004180">
    <property type="term" value="F:carboxypeptidase activity"/>
    <property type="evidence" value="ECO:0007669"/>
    <property type="project" value="UniProtKB-KW"/>
</dbReference>
<dbReference type="GO" id="GO:0071713">
    <property type="term" value="F:para-aminobenzoyl-glutamate hydrolase activity"/>
    <property type="evidence" value="ECO:0007669"/>
    <property type="project" value="TreeGrafter"/>
</dbReference>
<dbReference type="GO" id="GO:0046657">
    <property type="term" value="P:folic acid catabolic process"/>
    <property type="evidence" value="ECO:0007669"/>
    <property type="project" value="TreeGrafter"/>
</dbReference>
<dbReference type="Proteomes" id="UP000184526">
    <property type="component" value="Unassembled WGS sequence"/>
</dbReference>
<name>A0A1M5WJW7_9CLOT</name>
<dbReference type="Gene3D" id="3.30.70.360">
    <property type="match status" value="1"/>
</dbReference>